<organism evidence="9 10">
    <name type="scientific">Pseudogracilibacillus auburnensis</name>
    <dbReference type="NCBI Taxonomy" id="1494959"/>
    <lineage>
        <taxon>Bacteria</taxon>
        <taxon>Bacillati</taxon>
        <taxon>Bacillota</taxon>
        <taxon>Bacilli</taxon>
        <taxon>Bacillales</taxon>
        <taxon>Bacillaceae</taxon>
        <taxon>Pseudogracilibacillus</taxon>
    </lineage>
</organism>
<dbReference type="Pfam" id="PF02016">
    <property type="entry name" value="Peptidase_S66"/>
    <property type="match status" value="1"/>
</dbReference>
<evidence type="ECO:0000256" key="6">
    <source>
        <dbReference type="PIRSR" id="PIRSR028757-1"/>
    </source>
</evidence>
<evidence type="ECO:0000313" key="10">
    <source>
        <dbReference type="Proteomes" id="UP000247978"/>
    </source>
</evidence>
<evidence type="ECO:0000259" key="8">
    <source>
        <dbReference type="Pfam" id="PF17676"/>
    </source>
</evidence>
<feature type="active site" description="Charge relay system" evidence="6">
    <location>
        <position position="253"/>
    </location>
</feature>
<dbReference type="InterPro" id="IPR029062">
    <property type="entry name" value="Class_I_gatase-like"/>
</dbReference>
<evidence type="ECO:0000256" key="4">
    <source>
        <dbReference type="ARBA" id="ARBA00022801"/>
    </source>
</evidence>
<keyword evidence="5" id="KW-0720">Serine protease</keyword>
<evidence type="ECO:0000256" key="5">
    <source>
        <dbReference type="ARBA" id="ARBA00022825"/>
    </source>
</evidence>
<feature type="active site" description="Charge relay system" evidence="6">
    <location>
        <position position="184"/>
    </location>
</feature>
<evidence type="ECO:0000259" key="7">
    <source>
        <dbReference type="Pfam" id="PF02016"/>
    </source>
</evidence>
<protein>
    <submittedName>
        <fullName evidence="9">Muramoyltetrapeptide carboxypeptidase</fullName>
    </submittedName>
</protein>
<dbReference type="PANTHER" id="PTHR30237:SF2">
    <property type="entry name" value="MUREIN TETRAPEPTIDE CARBOXYPEPTIDASE"/>
    <property type="match status" value="1"/>
</dbReference>
<keyword evidence="10" id="KW-1185">Reference proteome</keyword>
<keyword evidence="4" id="KW-0378">Hydrolase</keyword>
<dbReference type="InterPro" id="IPR027461">
    <property type="entry name" value="Carboxypeptidase_A_C_sf"/>
</dbReference>
<dbReference type="GO" id="GO:0004180">
    <property type="term" value="F:carboxypeptidase activity"/>
    <property type="evidence" value="ECO:0007669"/>
    <property type="project" value="UniProtKB-KW"/>
</dbReference>
<dbReference type="Gene3D" id="3.40.50.10740">
    <property type="entry name" value="Class I glutamine amidotransferase-like"/>
    <property type="match status" value="1"/>
</dbReference>
<evidence type="ECO:0000256" key="2">
    <source>
        <dbReference type="ARBA" id="ARBA00022645"/>
    </source>
</evidence>
<dbReference type="CDD" id="cd07025">
    <property type="entry name" value="Peptidase_S66"/>
    <property type="match status" value="1"/>
</dbReference>
<dbReference type="AlphaFoldDB" id="A0A2V3VVI4"/>
<dbReference type="InterPro" id="IPR027478">
    <property type="entry name" value="LdcA_N"/>
</dbReference>
<dbReference type="InterPro" id="IPR003507">
    <property type="entry name" value="S66_fam"/>
</dbReference>
<dbReference type="PANTHER" id="PTHR30237">
    <property type="entry name" value="MURAMOYLTETRAPEPTIDE CARBOXYPEPTIDASE"/>
    <property type="match status" value="1"/>
</dbReference>
<dbReference type="GO" id="GO:0006508">
    <property type="term" value="P:proteolysis"/>
    <property type="evidence" value="ECO:0007669"/>
    <property type="project" value="UniProtKB-KW"/>
</dbReference>
<dbReference type="Pfam" id="PF17676">
    <property type="entry name" value="Peptidase_S66C"/>
    <property type="match status" value="1"/>
</dbReference>
<comment type="similarity">
    <text evidence="1">Belongs to the peptidase S66 family.</text>
</comment>
<dbReference type="EMBL" id="QJJQ01000009">
    <property type="protein sequence ID" value="PXW85992.1"/>
    <property type="molecule type" value="Genomic_DNA"/>
</dbReference>
<dbReference type="InterPro" id="IPR040921">
    <property type="entry name" value="Peptidase_S66C"/>
</dbReference>
<evidence type="ECO:0000256" key="3">
    <source>
        <dbReference type="ARBA" id="ARBA00022670"/>
    </source>
</evidence>
<feature type="active site" description="Nucleophile" evidence="6">
    <location>
        <position position="86"/>
    </location>
</feature>
<feature type="domain" description="LD-carboxypeptidase N-terminal" evidence="7">
    <location>
        <begin position="3"/>
        <end position="106"/>
    </location>
</feature>
<reference evidence="9 10" key="1">
    <citation type="submission" date="2018-05" db="EMBL/GenBank/DDBJ databases">
        <title>Genomic Encyclopedia of Type Strains, Phase IV (KMG-IV): sequencing the most valuable type-strain genomes for metagenomic binning, comparative biology and taxonomic classification.</title>
        <authorList>
            <person name="Goeker M."/>
        </authorList>
    </citation>
    <scope>NUCLEOTIDE SEQUENCE [LARGE SCALE GENOMIC DNA]</scope>
    <source>
        <strain evidence="9 10">DSM 28556</strain>
    </source>
</reference>
<dbReference type="Gene3D" id="3.50.30.60">
    <property type="entry name" value="LD-carboxypeptidase A C-terminal domain-like"/>
    <property type="match status" value="1"/>
</dbReference>
<keyword evidence="2 9" id="KW-0121">Carboxypeptidase</keyword>
<dbReference type="Proteomes" id="UP000247978">
    <property type="component" value="Unassembled WGS sequence"/>
</dbReference>
<dbReference type="PIRSF" id="PIRSF028757">
    <property type="entry name" value="LD-carboxypeptidase"/>
    <property type="match status" value="1"/>
</dbReference>
<dbReference type="InterPro" id="IPR040449">
    <property type="entry name" value="Peptidase_S66_N"/>
</dbReference>
<evidence type="ECO:0000256" key="1">
    <source>
        <dbReference type="ARBA" id="ARBA00010233"/>
    </source>
</evidence>
<feature type="domain" description="LD-carboxypeptidase C-terminal" evidence="8">
    <location>
        <begin position="153"/>
        <end position="268"/>
    </location>
</feature>
<dbReference type="SUPFAM" id="SSF52317">
    <property type="entry name" value="Class I glutamine amidotransferase-like"/>
    <property type="match status" value="1"/>
</dbReference>
<evidence type="ECO:0000313" key="9">
    <source>
        <dbReference type="EMBL" id="PXW85992.1"/>
    </source>
</evidence>
<dbReference type="GO" id="GO:0008236">
    <property type="term" value="F:serine-type peptidase activity"/>
    <property type="evidence" value="ECO:0007669"/>
    <property type="project" value="UniProtKB-KW"/>
</dbReference>
<gene>
    <name evidence="9" type="ORF">DFR56_109155</name>
</gene>
<proteinExistence type="inferred from homology"/>
<accession>A0A2V3VVI4</accession>
<comment type="caution">
    <text evidence="9">The sequence shown here is derived from an EMBL/GenBank/DDBJ whole genome shotgun (WGS) entry which is preliminary data.</text>
</comment>
<dbReference type="SUPFAM" id="SSF141986">
    <property type="entry name" value="LD-carboxypeptidase A C-terminal domain-like"/>
    <property type="match status" value="1"/>
</dbReference>
<keyword evidence="3" id="KW-0645">Protease</keyword>
<sequence length="282" mass="31535">MEKLRKSLRFLKNNGLKVKLGKNIRNTYGYLAGTDIERLEDFHCMIADPTIKAIFFAKGGYGTGRLASCIDYELISKNPKIIWGYSDITYLHTAIRQSTNLVTFHGPMLESDVARDDFDHLSKDMFNQLFKRTTLRYSEKIAALNVLVEGKASGKLVGGNLSLLTSTLGTPYEIDVKGNILLIEDVNEEPYRVDSMLNQLKYANKLTKANGIIVGDFANTEPKRSPSLQMEEVFQHYFSSLTCPVMTGFKIGHCLPHFAVPLGAQTTMNTENKLVTIEPGVI</sequence>
<name>A0A2V3VVI4_9BACI</name>